<dbReference type="Pfam" id="PF02023">
    <property type="entry name" value="SCAN"/>
    <property type="match status" value="1"/>
</dbReference>
<gene>
    <name evidence="4" type="ORF">H4Q32_017836</name>
</gene>
<keyword evidence="1" id="KW-0479">Metal-binding</keyword>
<organism evidence="4 5">
    <name type="scientific">Labeo rohita</name>
    <name type="common">Indian major carp</name>
    <name type="synonym">Cyprinus rohita</name>
    <dbReference type="NCBI Taxonomy" id="84645"/>
    <lineage>
        <taxon>Eukaryota</taxon>
        <taxon>Metazoa</taxon>
        <taxon>Chordata</taxon>
        <taxon>Craniata</taxon>
        <taxon>Vertebrata</taxon>
        <taxon>Euteleostomi</taxon>
        <taxon>Actinopterygii</taxon>
        <taxon>Neopterygii</taxon>
        <taxon>Teleostei</taxon>
        <taxon>Ostariophysi</taxon>
        <taxon>Cypriniformes</taxon>
        <taxon>Cyprinidae</taxon>
        <taxon>Labeoninae</taxon>
        <taxon>Labeonini</taxon>
        <taxon>Labeo</taxon>
    </lineage>
</organism>
<proteinExistence type="predicted"/>
<dbReference type="SMART" id="SM00343">
    <property type="entry name" value="ZnF_C2HC"/>
    <property type="match status" value="1"/>
</dbReference>
<name>A0ABQ8LZM0_LABRO</name>
<evidence type="ECO:0000313" key="5">
    <source>
        <dbReference type="Proteomes" id="UP000830375"/>
    </source>
</evidence>
<sequence length="427" mass="48760">MNVEEMADYGQVAILKKYSINSETCRQWFHTMEVLMEETPKELYWVKPAEKTVYKVAETIILEQFLKMLCPELQTWIKEHDPASAEEGVRLNNIQLQTRSSTSFRTPVSEPQPQNRKCKIKGCSQAPPLTSGSVAGVLKLVLLRVCSWIYLVRLADVFVAAWRRTEPWSFAQWKTVRNKSYSHKTSSLLEGGKSMCERLGKQIETSSAGGTIKCYSCGQIGHKKPMCPNLNKKLTNSELQKTYSEIGPIYSRKVENGKQCKEMFFKGSSFYLENELLYRKTGNASQMVLLLKVLTMVMKMGHSIIWAAIICPIKSNPQTFFSGQTKQCSFEVQQQILSMLPTEENKLLGKWQGPFKEWFQQKESASVNLIRVVDDEEEIEGQYLSASQGTSSVNLDHLSWERKRQIEELCDLELFQSTPGCTTLVQH</sequence>
<dbReference type="InterPro" id="IPR036875">
    <property type="entry name" value="Znf_CCHC_sf"/>
</dbReference>
<dbReference type="PANTHER" id="PTHR46888">
    <property type="entry name" value="ZINC KNUCKLE DOMAINCONTAINING PROTEIN-RELATED"/>
    <property type="match status" value="1"/>
</dbReference>
<dbReference type="Pfam" id="PF00098">
    <property type="entry name" value="zf-CCHC"/>
    <property type="match status" value="1"/>
</dbReference>
<dbReference type="SUPFAM" id="SSF57756">
    <property type="entry name" value="Retrovirus zinc finger-like domains"/>
    <property type="match status" value="1"/>
</dbReference>
<accession>A0ABQ8LZM0</accession>
<comment type="caution">
    <text evidence="4">The sequence shown here is derived from an EMBL/GenBank/DDBJ whole genome shotgun (WGS) entry which is preliminary data.</text>
</comment>
<dbReference type="SUPFAM" id="SSF47353">
    <property type="entry name" value="Retrovirus capsid dimerization domain-like"/>
    <property type="match status" value="1"/>
</dbReference>
<dbReference type="Proteomes" id="UP000830375">
    <property type="component" value="Unassembled WGS sequence"/>
</dbReference>
<dbReference type="InterPro" id="IPR001878">
    <property type="entry name" value="Znf_CCHC"/>
</dbReference>
<evidence type="ECO:0000256" key="1">
    <source>
        <dbReference type="PROSITE-ProRule" id="PRU00047"/>
    </source>
</evidence>
<dbReference type="PANTHER" id="PTHR46888:SF1">
    <property type="entry name" value="RIBONUCLEASE H"/>
    <property type="match status" value="1"/>
</dbReference>
<dbReference type="InterPro" id="IPR038269">
    <property type="entry name" value="SCAN_sf"/>
</dbReference>
<keyword evidence="1" id="KW-0863">Zinc-finger</keyword>
<evidence type="ECO:0000259" key="3">
    <source>
        <dbReference type="PROSITE" id="PS50804"/>
    </source>
</evidence>
<evidence type="ECO:0000259" key="2">
    <source>
        <dbReference type="PROSITE" id="PS50158"/>
    </source>
</evidence>
<protein>
    <submittedName>
        <fullName evidence="4">Zinc finger protein 213</fullName>
    </submittedName>
</protein>
<dbReference type="EMBL" id="JACTAM010000016">
    <property type="protein sequence ID" value="KAI2655436.1"/>
    <property type="molecule type" value="Genomic_DNA"/>
</dbReference>
<feature type="domain" description="SCAN box" evidence="3">
    <location>
        <begin position="45"/>
        <end position="91"/>
    </location>
</feature>
<dbReference type="Gene3D" id="1.10.4020.10">
    <property type="entry name" value="DNA breaking-rejoining enzymes"/>
    <property type="match status" value="1"/>
</dbReference>
<reference evidence="4 5" key="1">
    <citation type="submission" date="2022-01" db="EMBL/GenBank/DDBJ databases">
        <title>A high-quality chromosome-level genome assembly of rohu carp, Labeo rohita.</title>
        <authorList>
            <person name="Arick M.A. II"/>
            <person name="Hsu C.-Y."/>
            <person name="Magbanua Z."/>
            <person name="Pechanova O."/>
            <person name="Grover C."/>
            <person name="Miller E."/>
            <person name="Thrash A."/>
            <person name="Ezzel L."/>
            <person name="Alam S."/>
            <person name="Benzie J."/>
            <person name="Hamilton M."/>
            <person name="Karsi A."/>
            <person name="Lawrence M.L."/>
            <person name="Peterson D.G."/>
        </authorList>
    </citation>
    <scope>NUCLEOTIDE SEQUENCE [LARGE SCALE GENOMIC DNA]</scope>
    <source>
        <strain evidence="5">BAU-BD-2019</strain>
        <tissue evidence="4">Blood</tissue>
    </source>
</reference>
<keyword evidence="1" id="KW-0862">Zinc</keyword>
<feature type="domain" description="CCHC-type" evidence="2">
    <location>
        <begin position="213"/>
        <end position="229"/>
    </location>
</feature>
<dbReference type="PROSITE" id="PS50158">
    <property type="entry name" value="ZF_CCHC"/>
    <property type="match status" value="1"/>
</dbReference>
<dbReference type="PROSITE" id="PS50804">
    <property type="entry name" value="SCAN_BOX"/>
    <property type="match status" value="1"/>
</dbReference>
<evidence type="ECO:0000313" key="4">
    <source>
        <dbReference type="EMBL" id="KAI2655436.1"/>
    </source>
</evidence>
<dbReference type="SMART" id="SM00431">
    <property type="entry name" value="SCAN"/>
    <property type="match status" value="1"/>
</dbReference>
<dbReference type="InterPro" id="IPR003309">
    <property type="entry name" value="SCAN_dom"/>
</dbReference>
<keyword evidence="5" id="KW-1185">Reference proteome</keyword>